<dbReference type="Pfam" id="PF03184">
    <property type="entry name" value="DDE_1"/>
    <property type="match status" value="1"/>
</dbReference>
<dbReference type="SUPFAM" id="SSF46689">
    <property type="entry name" value="Homeodomain-like"/>
    <property type="match status" value="1"/>
</dbReference>
<keyword evidence="4" id="KW-1185">Reference proteome</keyword>
<dbReference type="InterPro" id="IPR006600">
    <property type="entry name" value="HTH_CenpB_DNA-bd_dom"/>
</dbReference>
<evidence type="ECO:0000313" key="4">
    <source>
        <dbReference type="Proteomes" id="UP000054771"/>
    </source>
</evidence>
<dbReference type="Gene3D" id="1.10.10.60">
    <property type="entry name" value="Homeodomain-like"/>
    <property type="match status" value="1"/>
</dbReference>
<proteinExistence type="predicted"/>
<dbReference type="SMART" id="SM00674">
    <property type="entry name" value="CENPB"/>
    <property type="match status" value="1"/>
</dbReference>
<dbReference type="PANTHER" id="PTHR19303:SF74">
    <property type="entry name" value="POGO TRANSPOSABLE ELEMENT WITH KRAB DOMAIN"/>
    <property type="match status" value="1"/>
</dbReference>
<dbReference type="PROSITE" id="PS51253">
    <property type="entry name" value="HTH_CENPB"/>
    <property type="match status" value="1"/>
</dbReference>
<dbReference type="STRING" id="454130.A0A0U5GJ06"/>
<dbReference type="InterPro" id="IPR004875">
    <property type="entry name" value="DDE_SF_endonuclease_dom"/>
</dbReference>
<dbReference type="AlphaFoldDB" id="A0A0U5GJ06"/>
<gene>
    <name evidence="3" type="ORF">ASPCAL14841</name>
</gene>
<dbReference type="Pfam" id="PF03221">
    <property type="entry name" value="HTH_Tnp_Tc5"/>
    <property type="match status" value="1"/>
</dbReference>
<name>A0A0U5GJ06_ASPCI</name>
<dbReference type="Proteomes" id="UP000054771">
    <property type="component" value="Unassembled WGS sequence"/>
</dbReference>
<dbReference type="InterPro" id="IPR050863">
    <property type="entry name" value="CenT-Element_Derived"/>
</dbReference>
<feature type="domain" description="HTH CENPB-type" evidence="2">
    <location>
        <begin position="54"/>
        <end position="125"/>
    </location>
</feature>
<sequence length="457" mass="51749">MPKSPEFNESRLLEAIATAKAQKKPNYAKIAREFNVSCSTLKTRLQKAKAPTTPTTSSKNLLQPWQEEALIQWIVQMRKWNLPPTASVIAAWANQALARAGHPDKKVSKMWPYRFESRVPAHLGLAPVKQRTKELRRIQAEDAGLLEYWYNQLKLLLNGVPARLVYNFDECGFQPGQGRARKVFGSKSSCPDLAESEKGENITAVECISADGWIMAPFFIFKAAGSYMEAWYNGSEALPLDTMTAISPNGWISDELALAWLVQFDRATKDPNRTKQGEKRYLIFDGHGAHLTLEFLQYCKDSDIIPFGFLPHITHLCQPLDGKPFLAYKQQFRLANNELSFWGGQPYGKAEFLQIIQPIREKAFTQRIIRESFKDRGIWPVNGEQIVKQLANEAELPDIALPEGLRETTPPQLLSSSVENSPPATIEALTRNQAKIMRDLDLLSEKTKRNLTKVFHH</sequence>
<organism evidence="3 4">
    <name type="scientific">Aspergillus calidoustus</name>
    <dbReference type="NCBI Taxonomy" id="454130"/>
    <lineage>
        <taxon>Eukaryota</taxon>
        <taxon>Fungi</taxon>
        <taxon>Dikarya</taxon>
        <taxon>Ascomycota</taxon>
        <taxon>Pezizomycotina</taxon>
        <taxon>Eurotiomycetes</taxon>
        <taxon>Eurotiomycetidae</taxon>
        <taxon>Eurotiales</taxon>
        <taxon>Aspergillaceae</taxon>
        <taxon>Aspergillus</taxon>
        <taxon>Aspergillus subgen. Nidulantes</taxon>
    </lineage>
</organism>
<keyword evidence="1" id="KW-0238">DNA-binding</keyword>
<reference evidence="4" key="1">
    <citation type="journal article" date="2016" name="Genome Announc.">
        <title>Draft genome sequences of fungus Aspergillus calidoustus.</title>
        <authorList>
            <person name="Horn F."/>
            <person name="Linde J."/>
            <person name="Mattern D.J."/>
            <person name="Walther G."/>
            <person name="Guthke R."/>
            <person name="Scherlach K."/>
            <person name="Martin K."/>
            <person name="Brakhage A.A."/>
            <person name="Petzke L."/>
            <person name="Valiante V."/>
        </authorList>
    </citation>
    <scope>NUCLEOTIDE SEQUENCE [LARGE SCALE GENOMIC DNA]</scope>
    <source>
        <strain evidence="4">SF006504</strain>
    </source>
</reference>
<dbReference type="PANTHER" id="PTHR19303">
    <property type="entry name" value="TRANSPOSON"/>
    <property type="match status" value="1"/>
</dbReference>
<evidence type="ECO:0000313" key="3">
    <source>
        <dbReference type="EMBL" id="CEL11744.1"/>
    </source>
</evidence>
<dbReference type="EMBL" id="CDMC01000030">
    <property type="protein sequence ID" value="CEL11744.1"/>
    <property type="molecule type" value="Genomic_DNA"/>
</dbReference>
<dbReference type="GO" id="GO:0005634">
    <property type="term" value="C:nucleus"/>
    <property type="evidence" value="ECO:0007669"/>
    <property type="project" value="TreeGrafter"/>
</dbReference>
<dbReference type="GO" id="GO:0003677">
    <property type="term" value="F:DNA binding"/>
    <property type="evidence" value="ECO:0007669"/>
    <property type="project" value="UniProtKB-KW"/>
</dbReference>
<dbReference type="OMA" id="DGWIMAP"/>
<evidence type="ECO:0000256" key="1">
    <source>
        <dbReference type="ARBA" id="ARBA00023125"/>
    </source>
</evidence>
<dbReference type="InterPro" id="IPR009057">
    <property type="entry name" value="Homeodomain-like_sf"/>
</dbReference>
<protein>
    <recommendedName>
        <fullName evidence="2">HTH CENPB-type domain-containing protein</fullName>
    </recommendedName>
</protein>
<evidence type="ECO:0000259" key="2">
    <source>
        <dbReference type="PROSITE" id="PS51253"/>
    </source>
</evidence>
<dbReference type="OrthoDB" id="4324149at2759"/>
<accession>A0A0U5GJ06</accession>